<evidence type="ECO:0000313" key="3">
    <source>
        <dbReference type="Proteomes" id="UP000515708"/>
    </source>
</evidence>
<dbReference type="EMBL" id="CP043732">
    <property type="protein sequence ID" value="QMU97844.1"/>
    <property type="molecule type" value="Genomic_DNA"/>
</dbReference>
<sequence>MTRFVRVKNKTTGHEFDLPSESFDPEKYSKVARYSETTRPRRPKPNVRKGGKRIAPVKTDKEKDQ</sequence>
<evidence type="ECO:0000313" key="2">
    <source>
        <dbReference type="EMBL" id="QMU97844.1"/>
    </source>
</evidence>
<gene>
    <name evidence="2" type="ORF">FVO59_11980</name>
</gene>
<dbReference type="AlphaFoldDB" id="A0A7D8ADY5"/>
<dbReference type="Proteomes" id="UP000515708">
    <property type="component" value="Chromosome"/>
</dbReference>
<feature type="region of interest" description="Disordered" evidence="1">
    <location>
        <begin position="29"/>
        <end position="65"/>
    </location>
</feature>
<reference evidence="2 3" key="1">
    <citation type="journal article" date="2020" name="Front. Microbiol.">
        <title>Design of Bacterial Strain-Specific qPCR Assays Using NGS Data and Publicly Available Resources and Its Application to Track Biocontrol Strains.</title>
        <authorList>
            <person name="Hernandez I."/>
            <person name="Sant C."/>
            <person name="Martinez R."/>
            <person name="Fernandez C."/>
        </authorList>
    </citation>
    <scope>NUCLEOTIDE SEQUENCE [LARGE SCALE GENOMIC DNA]</scope>
    <source>
        <strain evidence="2 3">B24</strain>
    </source>
</reference>
<dbReference type="RefSeq" id="WP_182252851.1">
    <property type="nucleotide sequence ID" value="NZ_CP043732.1"/>
</dbReference>
<protein>
    <submittedName>
        <fullName evidence="2">Uncharacterized protein</fullName>
    </submittedName>
</protein>
<evidence type="ECO:0000256" key="1">
    <source>
        <dbReference type="SAM" id="MobiDB-lite"/>
    </source>
</evidence>
<accession>A0A7D8ADY5</accession>
<proteinExistence type="predicted"/>
<organism evidence="2 3">
    <name type="scientific">Microbacterium esteraromaticum</name>
    <dbReference type="NCBI Taxonomy" id="57043"/>
    <lineage>
        <taxon>Bacteria</taxon>
        <taxon>Bacillati</taxon>
        <taxon>Actinomycetota</taxon>
        <taxon>Actinomycetes</taxon>
        <taxon>Micrococcales</taxon>
        <taxon>Microbacteriaceae</taxon>
        <taxon>Microbacterium</taxon>
    </lineage>
</organism>
<feature type="compositionally biased region" description="Basic residues" evidence="1">
    <location>
        <begin position="40"/>
        <end position="52"/>
    </location>
</feature>
<name>A0A7D8ADY5_9MICO</name>